<dbReference type="Pfam" id="PF00078">
    <property type="entry name" value="RVT_1"/>
    <property type="match status" value="1"/>
</dbReference>
<dbReference type="EMBL" id="BGPR01067792">
    <property type="protein sequence ID" value="GBO41903.1"/>
    <property type="molecule type" value="Genomic_DNA"/>
</dbReference>
<accession>A0A4Y2WWZ5</accession>
<dbReference type="InterPro" id="IPR000477">
    <property type="entry name" value="RT_dom"/>
</dbReference>
<dbReference type="OrthoDB" id="6436077at2759"/>
<evidence type="ECO:0000313" key="5">
    <source>
        <dbReference type="EMBL" id="GBO41903.1"/>
    </source>
</evidence>
<protein>
    <submittedName>
        <fullName evidence="5">Retrovirus-related Pol polyprotein from type-1 retrotransposable element R2</fullName>
    </submittedName>
</protein>
<proteinExistence type="predicted"/>
<dbReference type="SUPFAM" id="SSF56672">
    <property type="entry name" value="DNA/RNA polymerases"/>
    <property type="match status" value="1"/>
</dbReference>
<evidence type="ECO:0000313" key="6">
    <source>
        <dbReference type="Proteomes" id="UP000499080"/>
    </source>
</evidence>
<dbReference type="Gene3D" id="3.30.160.60">
    <property type="entry name" value="Classic Zinc Finger"/>
    <property type="match status" value="2"/>
</dbReference>
<evidence type="ECO:0000259" key="4">
    <source>
        <dbReference type="PROSITE" id="PS50878"/>
    </source>
</evidence>
<feature type="compositionally biased region" description="Low complexity" evidence="2">
    <location>
        <begin position="395"/>
        <end position="414"/>
    </location>
</feature>
<sequence>MSNCSNIETISLLEPPAPSGMNSILISPPKPLAKPPLRGQNCFVTIKDILLSPSPISSRTRQQLRERNTAKLVFSPSGKVSASSVHNVDHLSAAPPLKSLSEDVSPSLCEHVMPLDLSPKRTCGVQQVASSVQGPTSIQLQDTQMDLSSDIDGANLESIPNLKSTSTSDYSHSTRVSNAEIDLQIEKYANDLIPVNTVNTSTSLLPPVSLVNEVTVSEIRKLEVTESPFSLSVDDAAQKSECDLKGSFSDGVQSGSVKSHTKCPTCLAVFQTNLQLMVHECLDKMAVENSSSTNLNGSSSSKNDDIGESGINPKVDSHSSTRDSAFVCSICRSSFQNASLFGLHDCQKSEKATLKCSSCDFVAKKRSGLRLHKKRVHNTWKTGHNLIQFSDEETPSPSNGTSSNSNNVPSTPISSIGPVLSSNLPEIEFNLHSPVRETMQCSIMERGNSPDIPLEKQLELTPSPPYTPAVTVELNKTPAKIQDVQYFPDSLRCSFCEKVLSSPRSYFAHVREFMHFERSSQAHGNPLSCDKCGKEFCSSEVFKGHNCNVLVPFGTQHRRCLFCEYLPTCLADREEHESKFHAWLVGNVNPRLPSIKSSDNIIPQNELNSPDGYDCLTCKGHFSNEAIFLQHPCKEPLPKRETPVKCPSCRYVANSKDILVSHINKMHPSGPATPVSPSADLNIITCGKCSFQCSSTEALNGHKCQNADVSLSSPCASPCRNCPTCGFVVRTKNNARVEDILLLHIDRKHTCQNCSFKEVVCGQLRDHAKSCGPLRKNKAVRDLGNSLATLDSKKPSYSEIAKSHNSSSSSRRLPPVPGHVCSGCGMRFTFAFHLDVHCSRCPAFLARIDDPASILNRRPLFSCNLCDFIGKNENELRYHMLSSHGTSFSLLPSSESNTPALPASVDHKVLSFDVGFGNTPPPSGVEHTVDDPPMSGRTPNAPLAQGPKITPVPNSIPQANCRIGNSINLLFPFSGGLTCTELQCSKHFITKSWYSTRGDLVRHLNRDHKIRILKTYYWCSLCFQYIPKNPSNHPCLKRSFLMSRPSDPLQWACTTCSESFSSEVGLRNHVIAHKKSEIANSGVQPNIIPPKKSRRRGKLPQVPAPDGVAEIISTPASADADTIAANILTPPPTGEDGTESYLKPFTDSILTLLSEEATDDNFHLFCEFVGNAIEEVRKNEVSPPTTVSSQRGRPTKIDPKEPKLIQPLFKRNRKRAVRLITGNEGDFCKISPSILQPYFTTAWEHSTYSGGVFVQSTENRSPVLESPFTVGEIGKKLKEAENTSAGPDRLTYYHWKSIEDSGSFLCSVFNACVHFRKVPPSWKLSTTILIAKDGDPSDPGNWRPIALSSTIYKLFTKCLATRLSSFIEKYSVLSPCQKGFTPFDGVVEHNYVLQRSLEQARASHKDLCVAFIDISNAFGSLPHAAIIDALEACAVGPAFVDVITDIYTNSSTKVLSESGNTEYIPIMSGVKQGCPISGILFDICIDPVIREIQGTNSEHSILAFADDVCLIAKSPQELQDMLDRIDVLFSALNLSLNPRKSVSFHLSGVKPTGSRNTPFYVKGNLLPSIQEGDFHKFLGKPVGFNPCPNFQSLNDLYAAAKAVMESGLAPWMRIDALKSFIYSAFQFPMRTSQFAKKHWDAIDKALRKGIKQTLSLPERASNDYLYGHRKFGCYAIPILSEECELNRIDAAFKLLTSKDTRIATMAHEHLSSVVKARMRKSTVSDEDLEAYLSSTFNDNDNAYSNTWTCARIASSRLGVYWQFDEGVPKLKMEDLSIQASERKKVLFSLRDRLRTMRSNRLLLCPKQGKAMECVAKSKASSHFLFTGDYTSFAAYRFAGSARLDLLALRGNQPWKKNGDTSCRGCDECDLETLPHVLNHCKGRSRAWTLRHNVVVDKIERALSTRGVILAKNQAVGPLGKRPDLVVQIGKEVFIIDVCIPFDNRYESFDRARQEKLDKYAHLIPHYSVNGCKASVIPIIVGALGSWDPKNDKFLLKHMSKSYLNKFRKLCCSDVLQWSRDIFVEHVTGHRQFTDNSNSSRSAVAAGSASNN</sequence>
<keyword evidence="1" id="KW-0862">Zinc</keyword>
<gene>
    <name evidence="5" type="primary">PO21_11</name>
    <name evidence="5" type="ORF">AVEN_94272_1</name>
</gene>
<dbReference type="PANTHER" id="PTHR19446">
    <property type="entry name" value="REVERSE TRANSCRIPTASES"/>
    <property type="match status" value="1"/>
</dbReference>
<dbReference type="GO" id="GO:0071897">
    <property type="term" value="P:DNA biosynthetic process"/>
    <property type="evidence" value="ECO:0007669"/>
    <property type="project" value="UniProtKB-ARBA"/>
</dbReference>
<feature type="domain" description="Reverse transcriptase" evidence="4">
    <location>
        <begin position="1311"/>
        <end position="1566"/>
    </location>
</feature>
<feature type="compositionally biased region" description="Polar residues" evidence="2">
    <location>
        <begin position="1182"/>
        <end position="1192"/>
    </location>
</feature>
<feature type="domain" description="C2H2-type" evidence="3">
    <location>
        <begin position="1051"/>
        <end position="1078"/>
    </location>
</feature>
<dbReference type="PROSITE" id="PS00028">
    <property type="entry name" value="ZINC_FINGER_C2H2_1"/>
    <property type="match status" value="2"/>
</dbReference>
<feature type="region of interest" description="Disordered" evidence="2">
    <location>
        <begin position="291"/>
        <end position="320"/>
    </location>
</feature>
<dbReference type="SMART" id="SM00355">
    <property type="entry name" value="ZnF_C2H2"/>
    <property type="match status" value="9"/>
</dbReference>
<name>A0A4Y2WWZ5_ARAVE</name>
<dbReference type="PROSITE" id="PS50157">
    <property type="entry name" value="ZINC_FINGER_C2H2_2"/>
    <property type="match status" value="2"/>
</dbReference>
<evidence type="ECO:0000256" key="1">
    <source>
        <dbReference type="PROSITE-ProRule" id="PRU00042"/>
    </source>
</evidence>
<dbReference type="GO" id="GO:0008270">
    <property type="term" value="F:zinc ion binding"/>
    <property type="evidence" value="ECO:0007669"/>
    <property type="project" value="UniProtKB-KW"/>
</dbReference>
<feature type="domain" description="C2H2-type" evidence="3">
    <location>
        <begin position="354"/>
        <end position="382"/>
    </location>
</feature>
<dbReference type="PROSITE" id="PS50878">
    <property type="entry name" value="RT_POL"/>
    <property type="match status" value="1"/>
</dbReference>
<keyword evidence="1" id="KW-0863">Zinc-finger</keyword>
<dbReference type="InterPro" id="IPR043502">
    <property type="entry name" value="DNA/RNA_pol_sf"/>
</dbReference>
<dbReference type="Proteomes" id="UP000499080">
    <property type="component" value="Unassembled WGS sequence"/>
</dbReference>
<evidence type="ECO:0000256" key="2">
    <source>
        <dbReference type="SAM" id="MobiDB-lite"/>
    </source>
</evidence>
<comment type="caution">
    <text evidence="5">The sequence shown here is derived from an EMBL/GenBank/DDBJ whole genome shotgun (WGS) entry which is preliminary data.</text>
</comment>
<keyword evidence="6" id="KW-1185">Reference proteome</keyword>
<organism evidence="5 6">
    <name type="scientific">Araneus ventricosus</name>
    <name type="common">Orbweaver spider</name>
    <name type="synonym">Epeira ventricosa</name>
    <dbReference type="NCBI Taxonomy" id="182803"/>
    <lineage>
        <taxon>Eukaryota</taxon>
        <taxon>Metazoa</taxon>
        <taxon>Ecdysozoa</taxon>
        <taxon>Arthropoda</taxon>
        <taxon>Chelicerata</taxon>
        <taxon>Arachnida</taxon>
        <taxon>Araneae</taxon>
        <taxon>Araneomorphae</taxon>
        <taxon>Entelegynae</taxon>
        <taxon>Araneoidea</taxon>
        <taxon>Araneidae</taxon>
        <taxon>Araneus</taxon>
    </lineage>
</organism>
<dbReference type="CDD" id="cd01650">
    <property type="entry name" value="RT_nLTR_like"/>
    <property type="match status" value="1"/>
</dbReference>
<keyword evidence="1" id="KW-0479">Metal-binding</keyword>
<feature type="region of interest" description="Disordered" evidence="2">
    <location>
        <begin position="384"/>
        <end position="414"/>
    </location>
</feature>
<evidence type="ECO:0000259" key="3">
    <source>
        <dbReference type="PROSITE" id="PS50157"/>
    </source>
</evidence>
<reference evidence="5 6" key="1">
    <citation type="journal article" date="2019" name="Sci. Rep.">
        <title>Orb-weaving spider Araneus ventricosus genome elucidates the spidroin gene catalogue.</title>
        <authorList>
            <person name="Kono N."/>
            <person name="Nakamura H."/>
            <person name="Ohtoshi R."/>
            <person name="Moran D.A.P."/>
            <person name="Shinohara A."/>
            <person name="Yoshida Y."/>
            <person name="Fujiwara M."/>
            <person name="Mori M."/>
            <person name="Tomita M."/>
            <person name="Arakawa K."/>
        </authorList>
    </citation>
    <scope>NUCLEOTIDE SEQUENCE [LARGE SCALE GENOMIC DNA]</scope>
</reference>
<feature type="region of interest" description="Disordered" evidence="2">
    <location>
        <begin position="1082"/>
        <end position="1105"/>
    </location>
</feature>
<dbReference type="InterPro" id="IPR013087">
    <property type="entry name" value="Znf_C2H2_type"/>
</dbReference>
<feature type="compositionally biased region" description="Low complexity" evidence="2">
    <location>
        <begin position="291"/>
        <end position="301"/>
    </location>
</feature>
<feature type="region of interest" description="Disordered" evidence="2">
    <location>
        <begin position="1180"/>
        <end position="1200"/>
    </location>
</feature>